<sequence>MGFLTRLKTGWALSMDSLDVLRDEPSLAVFPAISGVAGAIYLALILGGALLLTGPNPGMVMYAALFLVYLGTAFIAAFFSAALMHNAREVFHGRDPTLGEGLAAAWRNRGPLLAWAVISAVVGTVLNALESTDNPLAELASVLFSVAWSILTYFVVPVIVFEAVSVREMFERSGETFRNTWGETAGASFGVGIVTVLFTLAGLAVAALAFFVLGGSGLGLIGAIAIAVPVVLLAYLFGTTLGSVAKTALYVYATEGERPQQFDNVDFQAAGTGSR</sequence>
<dbReference type="AlphaFoldDB" id="A0A554NB85"/>
<feature type="transmembrane region" description="Helical" evidence="1">
    <location>
        <begin position="218"/>
        <end position="237"/>
    </location>
</feature>
<keyword evidence="1" id="KW-0812">Transmembrane</keyword>
<feature type="transmembrane region" description="Helical" evidence="1">
    <location>
        <begin position="112"/>
        <end position="129"/>
    </location>
</feature>
<evidence type="ECO:0000313" key="2">
    <source>
        <dbReference type="EMBL" id="TSD14651.1"/>
    </source>
</evidence>
<name>A0A554NB85_9EURY</name>
<dbReference type="InParanoid" id="A0A554NB85"/>
<comment type="caution">
    <text evidence="2">The sequence shown here is derived from an EMBL/GenBank/DDBJ whole genome shotgun (WGS) entry which is preliminary data.</text>
</comment>
<keyword evidence="3" id="KW-1185">Reference proteome</keyword>
<evidence type="ECO:0000313" key="3">
    <source>
        <dbReference type="Proteomes" id="UP000319894"/>
    </source>
</evidence>
<dbReference type="OrthoDB" id="163788at2157"/>
<feature type="transmembrane region" description="Helical" evidence="1">
    <location>
        <begin position="27"/>
        <end position="53"/>
    </location>
</feature>
<protein>
    <recommendedName>
        <fullName evidence="4">Glycerophosphoryl diester phosphodiesterase membrane domain-containing protein</fullName>
    </recommendedName>
</protein>
<dbReference type="InterPro" id="IPR046157">
    <property type="entry name" value="DUF6159"/>
</dbReference>
<dbReference type="Proteomes" id="UP000319894">
    <property type="component" value="Unassembled WGS sequence"/>
</dbReference>
<dbReference type="EMBL" id="QMDX01000003">
    <property type="protein sequence ID" value="TSD14651.1"/>
    <property type="molecule type" value="Genomic_DNA"/>
</dbReference>
<reference evidence="2 3" key="1">
    <citation type="submission" date="2018-06" db="EMBL/GenBank/DDBJ databases">
        <title>Natronomonas sp. F16-60 a new haloarchaeon isolated from a solar saltern of Isla Cristina, Huelva, Spain.</title>
        <authorList>
            <person name="Duran-Viseras A."/>
            <person name="Sanchez-Porro C."/>
            <person name="Ventosa A."/>
        </authorList>
    </citation>
    <scope>NUCLEOTIDE SEQUENCE [LARGE SCALE GENOMIC DNA]</scope>
    <source>
        <strain evidence="2 3">F16-60</strain>
    </source>
</reference>
<feature type="transmembrane region" description="Helical" evidence="1">
    <location>
        <begin position="141"/>
        <end position="164"/>
    </location>
</feature>
<keyword evidence="1" id="KW-0472">Membrane</keyword>
<accession>A0A554NB85</accession>
<proteinExistence type="predicted"/>
<feature type="transmembrane region" description="Helical" evidence="1">
    <location>
        <begin position="185"/>
        <end position="212"/>
    </location>
</feature>
<dbReference type="RefSeq" id="WP_144261368.1">
    <property type="nucleotide sequence ID" value="NZ_QMDX01000003.1"/>
</dbReference>
<evidence type="ECO:0000256" key="1">
    <source>
        <dbReference type="SAM" id="Phobius"/>
    </source>
</evidence>
<organism evidence="2 3">
    <name type="scientific">Haloglomus irregulare</name>
    <dbReference type="NCBI Taxonomy" id="2234134"/>
    <lineage>
        <taxon>Archaea</taxon>
        <taxon>Methanobacteriati</taxon>
        <taxon>Methanobacteriota</taxon>
        <taxon>Stenosarchaea group</taxon>
        <taxon>Halobacteria</taxon>
        <taxon>Halobacteriales</taxon>
        <taxon>Natronomonadaceae</taxon>
        <taxon>Haloglomus</taxon>
    </lineage>
</organism>
<dbReference type="Pfam" id="PF19656">
    <property type="entry name" value="DUF6159"/>
    <property type="match status" value="1"/>
</dbReference>
<gene>
    <name evidence="2" type="ORF">DP107_06605</name>
</gene>
<feature type="transmembrane region" description="Helical" evidence="1">
    <location>
        <begin position="59"/>
        <end position="84"/>
    </location>
</feature>
<keyword evidence="1" id="KW-1133">Transmembrane helix</keyword>
<evidence type="ECO:0008006" key="4">
    <source>
        <dbReference type="Google" id="ProtNLM"/>
    </source>
</evidence>